<dbReference type="OrthoDB" id="3394706at2"/>
<name>A0A1C4Y1L6_9ACTN</name>
<dbReference type="AlphaFoldDB" id="A0A1C4Y1L6"/>
<evidence type="ECO:0000313" key="3">
    <source>
        <dbReference type="Proteomes" id="UP000198243"/>
    </source>
</evidence>
<organism evidence="2 3">
    <name type="scientific">Micromonospora coriariae</name>
    <dbReference type="NCBI Taxonomy" id="285665"/>
    <lineage>
        <taxon>Bacteria</taxon>
        <taxon>Bacillati</taxon>
        <taxon>Actinomycetota</taxon>
        <taxon>Actinomycetes</taxon>
        <taxon>Micromonosporales</taxon>
        <taxon>Micromonosporaceae</taxon>
        <taxon>Micromonospora</taxon>
    </lineage>
</organism>
<accession>A0A1C4Y1L6</accession>
<proteinExistence type="predicted"/>
<evidence type="ECO:0000256" key="1">
    <source>
        <dbReference type="SAM" id="MobiDB-lite"/>
    </source>
</evidence>
<dbReference type="EMBL" id="LT607412">
    <property type="protein sequence ID" value="SCF14580.1"/>
    <property type="molecule type" value="Genomic_DNA"/>
</dbReference>
<sequence>MKRIVEIVPARPGWYARWQLTPDATRCYPVSLWALLEEADGTGREVVGMDCIGQWPGADDNESGADFVRYLYQTPDSGAPEDADAEPTGELRESGPRLQPMTAP</sequence>
<evidence type="ECO:0000313" key="2">
    <source>
        <dbReference type="EMBL" id="SCF14580.1"/>
    </source>
</evidence>
<protein>
    <submittedName>
        <fullName evidence="2">Uncharacterized protein</fullName>
    </submittedName>
</protein>
<gene>
    <name evidence="2" type="ORF">GA0070607_6097</name>
</gene>
<dbReference type="RefSeq" id="WP_089021222.1">
    <property type="nucleotide sequence ID" value="NZ_LT607412.1"/>
</dbReference>
<keyword evidence="3" id="KW-1185">Reference proteome</keyword>
<dbReference type="Proteomes" id="UP000198243">
    <property type="component" value="Chromosome I"/>
</dbReference>
<feature type="region of interest" description="Disordered" evidence="1">
    <location>
        <begin position="73"/>
        <end position="104"/>
    </location>
</feature>
<reference evidence="3" key="1">
    <citation type="submission" date="2016-06" db="EMBL/GenBank/DDBJ databases">
        <authorList>
            <person name="Varghese N."/>
            <person name="Submissions Spin"/>
        </authorList>
    </citation>
    <scope>NUCLEOTIDE SEQUENCE [LARGE SCALE GENOMIC DNA]</scope>
    <source>
        <strain evidence="3">DSM 44875</strain>
    </source>
</reference>